<accession>A0ABS9MKV7</accession>
<organism evidence="1 2">
    <name type="scientific">Anaeromassilibacillus senegalensis</name>
    <dbReference type="NCBI Taxonomy" id="1673717"/>
    <lineage>
        <taxon>Bacteria</taxon>
        <taxon>Bacillati</taxon>
        <taxon>Bacillota</taxon>
        <taxon>Clostridia</taxon>
        <taxon>Eubacteriales</taxon>
        <taxon>Acutalibacteraceae</taxon>
        <taxon>Anaeromassilibacillus</taxon>
    </lineage>
</organism>
<sequence length="423" mass="45447">MIYPAFQIDSRIQDAAARAMEKIAPVLKGIDDTTDYNQQKMLSAFISSGVSESHFAASTGYGYGDRGREVLDQVYAKALGAEDALVRYNFVSGTHALTVALFGVLRPGDTMLSVTGLPYDTLRGVIGLTGDGNGSLKEFGIRYEQVDLLPDGTPDYAAIAQRVTPSIKMVYIQRSRGYSLRPSLFVEDIERIAKIAKEKAPNCIVMVDNCYGEFVQRDEPTSHGADLMAGSLIKNPGGGVAPTGGYIAGRRDLVESCSYRLTTPGTGKEIGCTLGNNRELFMGAFHAPHVTGEALKTAAFTAALFSEFGYDVTPKPDEPRADIIQAVLLRREEALIAFCQGVQKGAPVDAFVTPEPWDMPGYDCQVIMAAGAFTLGASIELSADAPLREPYAAWMQGGLNFHSGRLGAMLAAQSMLERGILEA</sequence>
<evidence type="ECO:0000313" key="2">
    <source>
        <dbReference type="Proteomes" id="UP001298681"/>
    </source>
</evidence>
<comment type="caution">
    <text evidence="1">The sequence shown here is derived from an EMBL/GenBank/DDBJ whole genome shotgun (WGS) entry which is preliminary data.</text>
</comment>
<dbReference type="PANTHER" id="PTHR46658:SF1">
    <property type="entry name" value="CYS OR MET METABOLISM PYRIDOXAL-PHOSPHATE-DEPENDENT ENZYME"/>
    <property type="match status" value="1"/>
</dbReference>
<dbReference type="Gene3D" id="3.90.1150.60">
    <property type="entry name" value="Methioning gamme-lyase, C-terminal domain"/>
    <property type="match status" value="1"/>
</dbReference>
<keyword evidence="2" id="KW-1185">Reference proteome</keyword>
<dbReference type="InterPro" id="IPR015424">
    <property type="entry name" value="PyrdxlP-dep_Trfase"/>
</dbReference>
<dbReference type="Pfam" id="PF06838">
    <property type="entry name" value="Met_gamma_lyase"/>
    <property type="match status" value="1"/>
</dbReference>
<gene>
    <name evidence="1" type="ORF">L0P57_10835</name>
</gene>
<dbReference type="InterPro" id="IPR009651">
    <property type="entry name" value="Met_g_lyase_put"/>
</dbReference>
<dbReference type="RefSeq" id="WP_087234667.1">
    <property type="nucleotide sequence ID" value="NZ_JAKNHQ010000015.1"/>
</dbReference>
<dbReference type="SUPFAM" id="SSF53383">
    <property type="entry name" value="PLP-dependent transferases"/>
    <property type="match status" value="1"/>
</dbReference>
<dbReference type="EMBL" id="JAKNHQ010000015">
    <property type="protein sequence ID" value="MCG4611420.1"/>
    <property type="molecule type" value="Genomic_DNA"/>
</dbReference>
<reference evidence="1 2" key="1">
    <citation type="submission" date="2022-01" db="EMBL/GenBank/DDBJ databases">
        <title>Collection of gut derived symbiotic bacterial strains cultured from healthy donors.</title>
        <authorList>
            <person name="Lin H."/>
            <person name="Kohout C."/>
            <person name="Waligurski E."/>
            <person name="Pamer E.G."/>
        </authorList>
    </citation>
    <scope>NUCLEOTIDE SEQUENCE [LARGE SCALE GENOMIC DNA]</scope>
    <source>
        <strain evidence="1 2">DFI.7.58</strain>
    </source>
</reference>
<dbReference type="Proteomes" id="UP001298681">
    <property type="component" value="Unassembled WGS sequence"/>
</dbReference>
<dbReference type="PANTHER" id="PTHR46658">
    <property type="entry name" value="CYS OR MET METABOLISM PYRIDOXAL-PHOSPHATE-DEPENDENT ENZYME"/>
    <property type="match status" value="1"/>
</dbReference>
<protein>
    <submittedName>
        <fullName evidence="1">Methionine gamma-lyase family protein</fullName>
    </submittedName>
</protein>
<proteinExistence type="predicted"/>
<evidence type="ECO:0000313" key="1">
    <source>
        <dbReference type="EMBL" id="MCG4611420.1"/>
    </source>
</evidence>
<dbReference type="Gene3D" id="3.40.640.10">
    <property type="entry name" value="Type I PLP-dependent aspartate aminotransferase-like (Major domain)"/>
    <property type="match status" value="1"/>
</dbReference>
<dbReference type="InterPro" id="IPR015421">
    <property type="entry name" value="PyrdxlP-dep_Trfase_major"/>
</dbReference>
<name>A0ABS9MKV7_9FIRM</name>